<feature type="transmembrane region" description="Helical" evidence="2">
    <location>
        <begin position="138"/>
        <end position="162"/>
    </location>
</feature>
<keyword evidence="2" id="KW-1133">Transmembrane helix</keyword>
<dbReference type="AlphaFoldDB" id="A0A1L9SXA1"/>
<dbReference type="VEuPathDB" id="FungiDB:ASPZODRAFT_127907"/>
<dbReference type="OrthoDB" id="2117453at2759"/>
<feature type="region of interest" description="Disordered" evidence="1">
    <location>
        <begin position="179"/>
        <end position="207"/>
    </location>
</feature>
<name>A0A1L9SXA1_9EURO</name>
<evidence type="ECO:0000256" key="1">
    <source>
        <dbReference type="SAM" id="MobiDB-lite"/>
    </source>
</evidence>
<gene>
    <name evidence="3" type="ORF">ASPZODRAFT_127907</name>
</gene>
<evidence type="ECO:0000313" key="4">
    <source>
        <dbReference type="Proteomes" id="UP000184188"/>
    </source>
</evidence>
<dbReference type="GeneID" id="34608331"/>
<dbReference type="STRING" id="1073090.A0A1L9SXA1"/>
<dbReference type="EMBL" id="KV878336">
    <property type="protein sequence ID" value="OJJ51776.1"/>
    <property type="molecule type" value="Genomic_DNA"/>
</dbReference>
<feature type="transmembrane region" description="Helical" evidence="2">
    <location>
        <begin position="105"/>
        <end position="126"/>
    </location>
</feature>
<organism evidence="3 4">
    <name type="scientific">Penicilliopsis zonata CBS 506.65</name>
    <dbReference type="NCBI Taxonomy" id="1073090"/>
    <lineage>
        <taxon>Eukaryota</taxon>
        <taxon>Fungi</taxon>
        <taxon>Dikarya</taxon>
        <taxon>Ascomycota</taxon>
        <taxon>Pezizomycotina</taxon>
        <taxon>Eurotiomycetes</taxon>
        <taxon>Eurotiomycetidae</taxon>
        <taxon>Eurotiales</taxon>
        <taxon>Aspergillaceae</taxon>
        <taxon>Penicilliopsis</taxon>
    </lineage>
</organism>
<dbReference type="RefSeq" id="XP_022586286.1">
    <property type="nucleotide sequence ID" value="XM_022721866.1"/>
</dbReference>
<proteinExistence type="predicted"/>
<evidence type="ECO:0008006" key="5">
    <source>
        <dbReference type="Google" id="ProtNLM"/>
    </source>
</evidence>
<evidence type="ECO:0000256" key="2">
    <source>
        <dbReference type="SAM" id="Phobius"/>
    </source>
</evidence>
<keyword evidence="4" id="KW-1185">Reference proteome</keyword>
<keyword evidence="2" id="KW-0812">Transmembrane</keyword>
<evidence type="ECO:0000313" key="3">
    <source>
        <dbReference type="EMBL" id="OJJ51776.1"/>
    </source>
</evidence>
<protein>
    <recommendedName>
        <fullName evidence="5">MARVEL domain-containing protein</fullName>
    </recommendedName>
</protein>
<dbReference type="Proteomes" id="UP000184188">
    <property type="component" value="Unassembled WGS sequence"/>
</dbReference>
<reference evidence="4" key="1">
    <citation type="journal article" date="2017" name="Genome Biol.">
        <title>Comparative genomics reveals high biological diversity and specific adaptations in the industrially and medically important fungal genus Aspergillus.</title>
        <authorList>
            <person name="de Vries R.P."/>
            <person name="Riley R."/>
            <person name="Wiebenga A."/>
            <person name="Aguilar-Osorio G."/>
            <person name="Amillis S."/>
            <person name="Uchima C.A."/>
            <person name="Anderluh G."/>
            <person name="Asadollahi M."/>
            <person name="Askin M."/>
            <person name="Barry K."/>
            <person name="Battaglia E."/>
            <person name="Bayram O."/>
            <person name="Benocci T."/>
            <person name="Braus-Stromeyer S.A."/>
            <person name="Caldana C."/>
            <person name="Canovas D."/>
            <person name="Cerqueira G.C."/>
            <person name="Chen F."/>
            <person name="Chen W."/>
            <person name="Choi C."/>
            <person name="Clum A."/>
            <person name="Dos Santos R.A."/>
            <person name="Damasio A.R."/>
            <person name="Diallinas G."/>
            <person name="Emri T."/>
            <person name="Fekete E."/>
            <person name="Flipphi M."/>
            <person name="Freyberg S."/>
            <person name="Gallo A."/>
            <person name="Gournas C."/>
            <person name="Habgood R."/>
            <person name="Hainaut M."/>
            <person name="Harispe M.L."/>
            <person name="Henrissat B."/>
            <person name="Hilden K.S."/>
            <person name="Hope R."/>
            <person name="Hossain A."/>
            <person name="Karabika E."/>
            <person name="Karaffa L."/>
            <person name="Karanyi Z."/>
            <person name="Krasevec N."/>
            <person name="Kuo A."/>
            <person name="Kusch H."/>
            <person name="LaButti K."/>
            <person name="Lagendijk E.L."/>
            <person name="Lapidus A."/>
            <person name="Levasseur A."/>
            <person name="Lindquist E."/>
            <person name="Lipzen A."/>
            <person name="Logrieco A.F."/>
            <person name="MacCabe A."/>
            <person name="Maekelae M.R."/>
            <person name="Malavazi I."/>
            <person name="Melin P."/>
            <person name="Meyer V."/>
            <person name="Mielnichuk N."/>
            <person name="Miskei M."/>
            <person name="Molnar A.P."/>
            <person name="Mule G."/>
            <person name="Ngan C.Y."/>
            <person name="Orejas M."/>
            <person name="Orosz E."/>
            <person name="Ouedraogo J.P."/>
            <person name="Overkamp K.M."/>
            <person name="Park H.-S."/>
            <person name="Perrone G."/>
            <person name="Piumi F."/>
            <person name="Punt P.J."/>
            <person name="Ram A.F."/>
            <person name="Ramon A."/>
            <person name="Rauscher S."/>
            <person name="Record E."/>
            <person name="Riano-Pachon D.M."/>
            <person name="Robert V."/>
            <person name="Roehrig J."/>
            <person name="Ruller R."/>
            <person name="Salamov A."/>
            <person name="Salih N.S."/>
            <person name="Samson R.A."/>
            <person name="Sandor E."/>
            <person name="Sanguinetti M."/>
            <person name="Schuetze T."/>
            <person name="Sepcic K."/>
            <person name="Shelest E."/>
            <person name="Sherlock G."/>
            <person name="Sophianopoulou V."/>
            <person name="Squina F.M."/>
            <person name="Sun H."/>
            <person name="Susca A."/>
            <person name="Todd R.B."/>
            <person name="Tsang A."/>
            <person name="Unkles S.E."/>
            <person name="van de Wiele N."/>
            <person name="van Rossen-Uffink D."/>
            <person name="Oliveira J.V."/>
            <person name="Vesth T.C."/>
            <person name="Visser J."/>
            <person name="Yu J.-H."/>
            <person name="Zhou M."/>
            <person name="Andersen M.R."/>
            <person name="Archer D.B."/>
            <person name="Baker S.E."/>
            <person name="Benoit I."/>
            <person name="Brakhage A.A."/>
            <person name="Braus G.H."/>
            <person name="Fischer R."/>
            <person name="Frisvad J.C."/>
            <person name="Goldman G.H."/>
            <person name="Houbraken J."/>
            <person name="Oakley B."/>
            <person name="Pocsi I."/>
            <person name="Scazzocchio C."/>
            <person name="Seiboth B."/>
            <person name="vanKuyk P.A."/>
            <person name="Wortman J."/>
            <person name="Dyer P.S."/>
            <person name="Grigoriev I.V."/>
        </authorList>
    </citation>
    <scope>NUCLEOTIDE SEQUENCE [LARGE SCALE GENOMIC DNA]</scope>
    <source>
        <strain evidence="4">CBS 506.65</strain>
    </source>
</reference>
<accession>A0A1L9SXA1</accession>
<feature type="compositionally biased region" description="Low complexity" evidence="1">
    <location>
        <begin position="179"/>
        <end position="190"/>
    </location>
</feature>
<feature type="transmembrane region" description="Helical" evidence="2">
    <location>
        <begin position="58"/>
        <end position="84"/>
    </location>
</feature>
<keyword evidence="2" id="KW-0472">Membrane</keyword>
<sequence>MLALHITLAALLGTALVFGIIELGLVAYGVSLYTKSYTVEECTLYSCYDEHVHGSAPAITIFMLFSAIWTVLGTVVAAVLPWWYAEKKRVLVTKQMNQGCFAGLIIFYFVTMVFWLASFADIASILDGETSVFDIINAIIAFAVLLWLVFMALFILTILAVCDVLKSEWPGYLSLKETSATTTTPATESQPVPPADAEPKSEAVASE</sequence>